<protein>
    <submittedName>
        <fullName evidence="2">Uncharacterized protein</fullName>
    </submittedName>
</protein>
<keyword evidence="3" id="KW-1185">Reference proteome</keyword>
<dbReference type="RefSeq" id="XP_024744157.1">
    <property type="nucleotide sequence ID" value="XM_024870282.1"/>
</dbReference>
<name>A0A2J6TW60_9HELO</name>
<gene>
    <name evidence="2" type="ORF">K444DRAFT_10511</name>
</gene>
<keyword evidence="1" id="KW-1133">Transmembrane helix</keyword>
<keyword evidence="1" id="KW-0472">Membrane</keyword>
<evidence type="ECO:0000313" key="2">
    <source>
        <dbReference type="EMBL" id="PMD67253.1"/>
    </source>
</evidence>
<dbReference type="EMBL" id="KZ613740">
    <property type="protein sequence ID" value="PMD67253.1"/>
    <property type="molecule type" value="Genomic_DNA"/>
</dbReference>
<accession>A0A2J6TW60</accession>
<organism evidence="2 3">
    <name type="scientific">Hyaloscypha bicolor E</name>
    <dbReference type="NCBI Taxonomy" id="1095630"/>
    <lineage>
        <taxon>Eukaryota</taxon>
        <taxon>Fungi</taxon>
        <taxon>Dikarya</taxon>
        <taxon>Ascomycota</taxon>
        <taxon>Pezizomycotina</taxon>
        <taxon>Leotiomycetes</taxon>
        <taxon>Helotiales</taxon>
        <taxon>Hyaloscyphaceae</taxon>
        <taxon>Hyaloscypha</taxon>
        <taxon>Hyaloscypha bicolor</taxon>
    </lineage>
</organism>
<evidence type="ECO:0000313" key="3">
    <source>
        <dbReference type="Proteomes" id="UP000235371"/>
    </source>
</evidence>
<dbReference type="GeneID" id="36578364"/>
<dbReference type="Proteomes" id="UP000235371">
    <property type="component" value="Unassembled WGS sequence"/>
</dbReference>
<sequence length="54" mass="6208">MCSFRSNSNINMEFGRKLLRLVVLIAFSDAFAFQPVWSVILVLYVESEIPCSEH</sequence>
<keyword evidence="1" id="KW-0812">Transmembrane</keyword>
<dbReference type="AlphaFoldDB" id="A0A2J6TW60"/>
<feature type="transmembrane region" description="Helical" evidence="1">
    <location>
        <begin position="21"/>
        <end position="45"/>
    </location>
</feature>
<reference evidence="2 3" key="1">
    <citation type="submission" date="2016-04" db="EMBL/GenBank/DDBJ databases">
        <title>A degradative enzymes factory behind the ericoid mycorrhizal symbiosis.</title>
        <authorList>
            <consortium name="DOE Joint Genome Institute"/>
            <person name="Martino E."/>
            <person name="Morin E."/>
            <person name="Grelet G."/>
            <person name="Kuo A."/>
            <person name="Kohler A."/>
            <person name="Daghino S."/>
            <person name="Barry K."/>
            <person name="Choi C."/>
            <person name="Cichocki N."/>
            <person name="Clum A."/>
            <person name="Copeland A."/>
            <person name="Hainaut M."/>
            <person name="Haridas S."/>
            <person name="Labutti K."/>
            <person name="Lindquist E."/>
            <person name="Lipzen A."/>
            <person name="Khouja H.-R."/>
            <person name="Murat C."/>
            <person name="Ohm R."/>
            <person name="Olson A."/>
            <person name="Spatafora J."/>
            <person name="Veneault-Fourrey C."/>
            <person name="Henrissat B."/>
            <person name="Grigoriev I."/>
            <person name="Martin F."/>
            <person name="Perotto S."/>
        </authorList>
    </citation>
    <scope>NUCLEOTIDE SEQUENCE [LARGE SCALE GENOMIC DNA]</scope>
    <source>
        <strain evidence="2 3">E</strain>
    </source>
</reference>
<dbReference type="InParanoid" id="A0A2J6TW60"/>
<evidence type="ECO:0000256" key="1">
    <source>
        <dbReference type="SAM" id="Phobius"/>
    </source>
</evidence>
<proteinExistence type="predicted"/>